<proteinExistence type="predicted"/>
<name>A0ABT4IKS8_9EURY</name>
<keyword evidence="2" id="KW-1185">Reference proteome</keyword>
<dbReference type="RefSeq" id="WP_268922595.1">
    <property type="nucleotide sequence ID" value="NZ_JAPTGC010000004.1"/>
</dbReference>
<reference evidence="1" key="1">
    <citation type="submission" date="2022-12" db="EMBL/GenBank/DDBJ databases">
        <title>Isolation and characterisation of novel Methanocorpusculum spp. from native Australian herbivores indicates the genus is ancestrally host-associated.</title>
        <authorList>
            <person name="Volmer J.G."/>
            <person name="Soo R.M."/>
            <person name="Evans P.N."/>
            <person name="Hoedt E.C."/>
            <person name="Astorga Alsina A.L."/>
            <person name="Woodcroft B.J."/>
            <person name="Tyson G.W."/>
            <person name="Hugenholtz P."/>
            <person name="Morrison M."/>
        </authorList>
    </citation>
    <scope>NUCLEOTIDE SEQUENCE</scope>
    <source>
        <strain evidence="1">CW153</strain>
    </source>
</reference>
<evidence type="ECO:0000313" key="2">
    <source>
        <dbReference type="Proteomes" id="UP001141336"/>
    </source>
</evidence>
<sequence length="77" mass="8059">MQLTKFAAVVLVVAAVCLAVTAGCALAAPADVPQQYGAPHHHAYLSCPSHGAGQCPADCGWNQPRYADSPHRHHGRC</sequence>
<comment type="caution">
    <text evidence="1">The sequence shown here is derived from an EMBL/GenBank/DDBJ whole genome shotgun (WGS) entry which is preliminary data.</text>
</comment>
<gene>
    <name evidence="1" type="ORF">O0S09_03685</name>
</gene>
<dbReference type="PROSITE" id="PS51257">
    <property type="entry name" value="PROKAR_LIPOPROTEIN"/>
    <property type="match status" value="1"/>
</dbReference>
<organism evidence="1 2">
    <name type="scientific">Methanocorpusculum vombati</name>
    <dbReference type="NCBI Taxonomy" id="3002864"/>
    <lineage>
        <taxon>Archaea</taxon>
        <taxon>Methanobacteriati</taxon>
        <taxon>Methanobacteriota</taxon>
        <taxon>Stenosarchaea group</taxon>
        <taxon>Methanomicrobia</taxon>
        <taxon>Methanomicrobiales</taxon>
        <taxon>Methanocorpusculaceae</taxon>
        <taxon>Methanocorpusculum</taxon>
    </lineage>
</organism>
<protein>
    <recommendedName>
        <fullName evidence="3">Lipoprotein</fullName>
    </recommendedName>
</protein>
<accession>A0ABT4IKS8</accession>
<evidence type="ECO:0008006" key="3">
    <source>
        <dbReference type="Google" id="ProtNLM"/>
    </source>
</evidence>
<evidence type="ECO:0000313" key="1">
    <source>
        <dbReference type="EMBL" id="MCZ0862357.1"/>
    </source>
</evidence>
<dbReference type="Proteomes" id="UP001141336">
    <property type="component" value="Unassembled WGS sequence"/>
</dbReference>
<dbReference type="EMBL" id="JAPTGC010000004">
    <property type="protein sequence ID" value="MCZ0862357.1"/>
    <property type="molecule type" value="Genomic_DNA"/>
</dbReference>